<feature type="transmembrane region" description="Helical" evidence="1">
    <location>
        <begin position="23"/>
        <end position="42"/>
    </location>
</feature>
<dbReference type="InterPro" id="IPR001173">
    <property type="entry name" value="Glyco_trans_2-like"/>
</dbReference>
<keyword evidence="1" id="KW-0812">Transmembrane</keyword>
<keyword evidence="1" id="KW-1133">Transmembrane helix</keyword>
<dbReference type="CDD" id="cd00761">
    <property type="entry name" value="Glyco_tranf_GTA_type"/>
    <property type="match status" value="1"/>
</dbReference>
<dbReference type="InterPro" id="IPR029044">
    <property type="entry name" value="Nucleotide-diphossugar_trans"/>
</dbReference>
<dbReference type="OrthoDB" id="9806525at2"/>
<dbReference type="Gene3D" id="3.90.550.10">
    <property type="entry name" value="Spore Coat Polysaccharide Biosynthesis Protein SpsA, Chain A"/>
    <property type="match status" value="1"/>
</dbReference>
<gene>
    <name evidence="3" type="ORF">EGT50_03550</name>
</gene>
<protein>
    <submittedName>
        <fullName evidence="3">Glycosyltransferase</fullName>
    </submittedName>
</protein>
<evidence type="ECO:0000256" key="1">
    <source>
        <dbReference type="SAM" id="Phobius"/>
    </source>
</evidence>
<proteinExistence type="predicted"/>
<keyword evidence="3" id="KW-0808">Transferase</keyword>
<sequence>MVDAVNPAAVVRPFRLLAVATRVGAGFAVGGAVVAAANAIALPGLTLPRSRSEPVVDPVTVVVPARNEADRISTLIADLRAQRGLSTLRVLVLDDDSSDGTADVARRAFAGDGRFALIRSTDPPPSGWLGKTAACHLAAEHASRLMDPQRPGVLMFLDADVRVAPDALAVAAAELRRCGAALVSPWPRQEAGALVERLLQPLLCWSWFATLPVSAANRSTRPSMAVACGQFLVFDAASYYRLGGHAAVADNVTEDLGIARALRRRGERTIVAAARDLASCRMYTDPTELREGYTRWLWSAFGSPVGSTVVSTLAAVAYVLPPAALLFGRGHTRGWGAAGYAAAAASRLIARAAETGGRPRLRDLADAATHPASVLGLIHLTTASHFRRRRGRLRWKGRDLSCGGMRPEA</sequence>
<dbReference type="PANTHER" id="PTHR43646:SF3">
    <property type="entry name" value="SLR1566 PROTEIN"/>
    <property type="match status" value="1"/>
</dbReference>
<feature type="domain" description="Glycosyltransferase 2-like" evidence="2">
    <location>
        <begin position="60"/>
        <end position="239"/>
    </location>
</feature>
<dbReference type="EMBL" id="RKLO01000001">
    <property type="protein sequence ID" value="RVW05887.1"/>
    <property type="molecule type" value="Genomic_DNA"/>
</dbReference>
<dbReference type="SUPFAM" id="SSF53448">
    <property type="entry name" value="Nucleotide-diphospho-sugar transferases"/>
    <property type="match status" value="1"/>
</dbReference>
<dbReference type="PANTHER" id="PTHR43646">
    <property type="entry name" value="GLYCOSYLTRANSFERASE"/>
    <property type="match status" value="1"/>
</dbReference>
<name>A0A438B4J0_9NOCA</name>
<organism evidence="3 4">
    <name type="scientific">Rhodococcus xishaensis</name>
    <dbReference type="NCBI Taxonomy" id="2487364"/>
    <lineage>
        <taxon>Bacteria</taxon>
        <taxon>Bacillati</taxon>
        <taxon>Actinomycetota</taxon>
        <taxon>Actinomycetes</taxon>
        <taxon>Mycobacteriales</taxon>
        <taxon>Nocardiaceae</taxon>
        <taxon>Rhodococcus</taxon>
    </lineage>
</organism>
<comment type="caution">
    <text evidence="3">The sequence shown here is derived from an EMBL/GenBank/DDBJ whole genome shotgun (WGS) entry which is preliminary data.</text>
</comment>
<accession>A0A438B4J0</accession>
<keyword evidence="4" id="KW-1185">Reference proteome</keyword>
<evidence type="ECO:0000259" key="2">
    <source>
        <dbReference type="Pfam" id="PF00535"/>
    </source>
</evidence>
<keyword evidence="1" id="KW-0472">Membrane</keyword>
<dbReference type="Proteomes" id="UP000283479">
    <property type="component" value="Unassembled WGS sequence"/>
</dbReference>
<reference evidence="3 4" key="1">
    <citation type="submission" date="2018-11" db="EMBL/GenBank/DDBJ databases">
        <title>Rhodococcus spongicola sp. nov. and Rhodococcus xishaensis sp. nov. from marine sponges.</title>
        <authorList>
            <person name="Li L."/>
            <person name="Lin H.W."/>
        </authorList>
    </citation>
    <scope>NUCLEOTIDE SEQUENCE [LARGE SCALE GENOMIC DNA]</scope>
    <source>
        <strain evidence="3 4">LHW51113</strain>
    </source>
</reference>
<evidence type="ECO:0000313" key="4">
    <source>
        <dbReference type="Proteomes" id="UP000283479"/>
    </source>
</evidence>
<dbReference type="AlphaFoldDB" id="A0A438B4J0"/>
<evidence type="ECO:0000313" key="3">
    <source>
        <dbReference type="EMBL" id="RVW05887.1"/>
    </source>
</evidence>
<dbReference type="Pfam" id="PF00535">
    <property type="entry name" value="Glycos_transf_2"/>
    <property type="match status" value="1"/>
</dbReference>
<dbReference type="GO" id="GO:0016740">
    <property type="term" value="F:transferase activity"/>
    <property type="evidence" value="ECO:0007669"/>
    <property type="project" value="UniProtKB-KW"/>
</dbReference>